<evidence type="ECO:0000313" key="4">
    <source>
        <dbReference type="EMBL" id="MBD8869045.1"/>
    </source>
</evidence>
<reference evidence="4" key="1">
    <citation type="submission" date="2020-09" db="EMBL/GenBank/DDBJ databases">
        <title>Nocardioides sp. strain MJB4 16S ribosomal RNA gene Genome sequencing and assembly.</title>
        <authorList>
            <person name="Kim I."/>
        </authorList>
    </citation>
    <scope>NUCLEOTIDE SEQUENCE</scope>
    <source>
        <strain evidence="4">MJB4</strain>
    </source>
</reference>
<dbReference type="SUPFAM" id="SSF46785">
    <property type="entry name" value="Winged helix' DNA-binding domain"/>
    <property type="match status" value="1"/>
</dbReference>
<dbReference type="Pfam" id="PF02481">
    <property type="entry name" value="DNA_processg_A"/>
    <property type="match status" value="1"/>
</dbReference>
<evidence type="ECO:0000259" key="3">
    <source>
        <dbReference type="Pfam" id="PF02481"/>
    </source>
</evidence>
<dbReference type="Gene3D" id="3.40.50.450">
    <property type="match status" value="1"/>
</dbReference>
<evidence type="ECO:0000256" key="1">
    <source>
        <dbReference type="ARBA" id="ARBA00006525"/>
    </source>
</evidence>
<dbReference type="GO" id="GO:0009294">
    <property type="term" value="P:DNA-mediated transformation"/>
    <property type="evidence" value="ECO:0007669"/>
    <property type="project" value="InterPro"/>
</dbReference>
<dbReference type="Proteomes" id="UP000616839">
    <property type="component" value="Unassembled WGS sequence"/>
</dbReference>
<dbReference type="PANTHER" id="PTHR43022">
    <property type="entry name" value="PROTEIN SMF"/>
    <property type="match status" value="1"/>
</dbReference>
<comment type="similarity">
    <text evidence="1">Belongs to the DprA/Smf family.</text>
</comment>
<name>A0A927K4Q2_9ACTN</name>
<dbReference type="PANTHER" id="PTHR43022:SF1">
    <property type="entry name" value="PROTEIN SMF"/>
    <property type="match status" value="1"/>
</dbReference>
<comment type="caution">
    <text evidence="4">The sequence shown here is derived from an EMBL/GenBank/DDBJ whole genome shotgun (WGS) entry which is preliminary data.</text>
</comment>
<dbReference type="InterPro" id="IPR057666">
    <property type="entry name" value="DrpA_SLOG"/>
</dbReference>
<evidence type="ECO:0000256" key="2">
    <source>
        <dbReference type="SAM" id="MobiDB-lite"/>
    </source>
</evidence>
<gene>
    <name evidence="4" type="primary">dprA</name>
    <name evidence="4" type="ORF">IE331_05365</name>
</gene>
<dbReference type="SUPFAM" id="SSF102405">
    <property type="entry name" value="MCP/YpsA-like"/>
    <property type="match status" value="1"/>
</dbReference>
<dbReference type="InterPro" id="IPR036390">
    <property type="entry name" value="WH_DNA-bd_sf"/>
</dbReference>
<proteinExistence type="inferred from homology"/>
<dbReference type="AlphaFoldDB" id="A0A927K4Q2"/>
<evidence type="ECO:0000313" key="5">
    <source>
        <dbReference type="Proteomes" id="UP000616839"/>
    </source>
</evidence>
<sequence length="392" mass="40073">MGDRSAERLARLALGRLAEPGDPRLARLVAELGAQAVHTHLLGERDLGGLASDVAARLADLDPGRDLALAERQGFRFLIPGDGDWPAQLGDLDRCPTVQDRGGAPLGLWVRGPLPLSSLAGSVAVVGSRSATSYGADVAAEIGAGLAGSGTCVVSGAAFGIDQAAHRGALAGGGDTVAVLACGVDRVYPAAHRALLDHIARHGLVVSELAPGSAPTRLRFLARNRLIAALTRGTVVVEAAVRSGALNTANWADRLHRPVMGVPGPVTSASSQGVHQLLRGGAAGLVTSAAEVLEQVGGAGEHLPATPRGGRRPRDGLSGREAQVLDAVPVHRAAPADSIARTAGIGLVEVRRSLGRLEERGMVVRRDGRWALPVEQPSGAPARPPGTEAEGS</sequence>
<dbReference type="EMBL" id="JACYXZ010000001">
    <property type="protein sequence ID" value="MBD8869045.1"/>
    <property type="molecule type" value="Genomic_DNA"/>
</dbReference>
<protein>
    <submittedName>
        <fullName evidence="4">DNA-protecting protein DprA</fullName>
    </submittedName>
</protein>
<organism evidence="4 5">
    <name type="scientific">Nocardioides donggukensis</name>
    <dbReference type="NCBI Taxonomy" id="2774019"/>
    <lineage>
        <taxon>Bacteria</taxon>
        <taxon>Bacillati</taxon>
        <taxon>Actinomycetota</taxon>
        <taxon>Actinomycetes</taxon>
        <taxon>Propionibacteriales</taxon>
        <taxon>Nocardioidaceae</taxon>
        <taxon>Nocardioides</taxon>
    </lineage>
</organism>
<dbReference type="NCBIfam" id="TIGR00732">
    <property type="entry name" value="dprA"/>
    <property type="match status" value="1"/>
</dbReference>
<feature type="region of interest" description="Disordered" evidence="2">
    <location>
        <begin position="297"/>
        <end position="317"/>
    </location>
</feature>
<dbReference type="RefSeq" id="WP_192141172.1">
    <property type="nucleotide sequence ID" value="NZ_JACYXZ010000001.1"/>
</dbReference>
<dbReference type="InterPro" id="IPR003488">
    <property type="entry name" value="DprA"/>
</dbReference>
<accession>A0A927K4Q2</accession>
<feature type="domain" description="Smf/DprA SLOG" evidence="3">
    <location>
        <begin position="77"/>
        <end position="296"/>
    </location>
</feature>
<feature type="region of interest" description="Disordered" evidence="2">
    <location>
        <begin position="368"/>
        <end position="392"/>
    </location>
</feature>
<keyword evidence="5" id="KW-1185">Reference proteome</keyword>